<evidence type="ECO:0000313" key="3">
    <source>
        <dbReference type="EMBL" id="KAK7290484.1"/>
    </source>
</evidence>
<evidence type="ECO:0000313" key="4">
    <source>
        <dbReference type="Proteomes" id="UP001372338"/>
    </source>
</evidence>
<dbReference type="InterPro" id="IPR058594">
    <property type="entry name" value="PB1-like_dom_pln"/>
</dbReference>
<accession>A0AAN9J418</accession>
<feature type="domain" description="PB1-like" evidence="2">
    <location>
        <begin position="29"/>
        <end position="106"/>
    </location>
</feature>
<sequence length="280" mass="31352">MYSLEQTQGSFNAPRPLVPEVVGTGCRETLAYAGYFTSSQCDSERWCYWEFVDILKDLRYSEAPSLWYLDGNENSHKGLKEIRNDGGALKMLNISKEHGDVVSFVLQPKIEVARPKPGVGPAVVDGVVEVVVPKAGVEPAKNKEGRKGRQERKYDSDDSAMAIRFNNSEEEKDDNDMFDPLNVEHQIQNHSDVEYDEVDVFEGIVIGDQTNMDTMEQNENVAGVENPNMDAIENVKIPTDPSNKKGRPRKNTASIPTMPTEKRNKGRPKKIFATLHTGFS</sequence>
<comment type="caution">
    <text evidence="3">The sequence shown here is derived from an EMBL/GenBank/DDBJ whole genome shotgun (WGS) entry which is preliminary data.</text>
</comment>
<name>A0AAN9J418_CROPI</name>
<feature type="region of interest" description="Disordered" evidence="1">
    <location>
        <begin position="139"/>
        <end position="158"/>
    </location>
</feature>
<feature type="compositionally biased region" description="Basic and acidic residues" evidence="1">
    <location>
        <begin position="140"/>
        <end position="156"/>
    </location>
</feature>
<dbReference type="Pfam" id="PF26130">
    <property type="entry name" value="PB1-like"/>
    <property type="match status" value="1"/>
</dbReference>
<dbReference type="EMBL" id="JAYWIO010000001">
    <property type="protein sequence ID" value="KAK7290484.1"/>
    <property type="molecule type" value="Genomic_DNA"/>
</dbReference>
<feature type="region of interest" description="Disordered" evidence="1">
    <location>
        <begin position="234"/>
        <end position="270"/>
    </location>
</feature>
<dbReference type="Proteomes" id="UP001372338">
    <property type="component" value="Unassembled WGS sequence"/>
</dbReference>
<evidence type="ECO:0000259" key="2">
    <source>
        <dbReference type="Pfam" id="PF26130"/>
    </source>
</evidence>
<gene>
    <name evidence="3" type="ORF">RIF29_04941</name>
</gene>
<dbReference type="AlphaFoldDB" id="A0AAN9J418"/>
<reference evidence="3 4" key="1">
    <citation type="submission" date="2024-01" db="EMBL/GenBank/DDBJ databases">
        <title>The genomes of 5 underutilized Papilionoideae crops provide insights into root nodulation and disease resistanc.</title>
        <authorList>
            <person name="Yuan L."/>
        </authorList>
    </citation>
    <scope>NUCLEOTIDE SEQUENCE [LARGE SCALE GENOMIC DNA]</scope>
    <source>
        <strain evidence="3">ZHUSHIDOU_FW_LH</strain>
        <tissue evidence="3">Leaf</tissue>
    </source>
</reference>
<proteinExistence type="predicted"/>
<organism evidence="3 4">
    <name type="scientific">Crotalaria pallida</name>
    <name type="common">Smooth rattlebox</name>
    <name type="synonym">Crotalaria striata</name>
    <dbReference type="NCBI Taxonomy" id="3830"/>
    <lineage>
        <taxon>Eukaryota</taxon>
        <taxon>Viridiplantae</taxon>
        <taxon>Streptophyta</taxon>
        <taxon>Embryophyta</taxon>
        <taxon>Tracheophyta</taxon>
        <taxon>Spermatophyta</taxon>
        <taxon>Magnoliopsida</taxon>
        <taxon>eudicotyledons</taxon>
        <taxon>Gunneridae</taxon>
        <taxon>Pentapetalae</taxon>
        <taxon>rosids</taxon>
        <taxon>fabids</taxon>
        <taxon>Fabales</taxon>
        <taxon>Fabaceae</taxon>
        <taxon>Papilionoideae</taxon>
        <taxon>50 kb inversion clade</taxon>
        <taxon>genistoids sensu lato</taxon>
        <taxon>core genistoids</taxon>
        <taxon>Crotalarieae</taxon>
        <taxon>Crotalaria</taxon>
    </lineage>
</organism>
<protein>
    <recommendedName>
        <fullName evidence="2">PB1-like domain-containing protein</fullName>
    </recommendedName>
</protein>
<keyword evidence="4" id="KW-1185">Reference proteome</keyword>
<evidence type="ECO:0000256" key="1">
    <source>
        <dbReference type="SAM" id="MobiDB-lite"/>
    </source>
</evidence>